<dbReference type="InterPro" id="IPR036237">
    <property type="entry name" value="Xyl_isomerase-like_sf"/>
</dbReference>
<dbReference type="STRING" id="913774.A0A0C3GM33"/>
<dbReference type="AlphaFoldDB" id="A0A0C3GM33"/>
<organism evidence="2 3">
    <name type="scientific">Oidiodendron maius (strain Zn)</name>
    <dbReference type="NCBI Taxonomy" id="913774"/>
    <lineage>
        <taxon>Eukaryota</taxon>
        <taxon>Fungi</taxon>
        <taxon>Dikarya</taxon>
        <taxon>Ascomycota</taxon>
        <taxon>Pezizomycotina</taxon>
        <taxon>Leotiomycetes</taxon>
        <taxon>Leotiomycetes incertae sedis</taxon>
        <taxon>Myxotrichaceae</taxon>
        <taxon>Oidiodendron</taxon>
    </lineage>
</organism>
<dbReference type="InterPro" id="IPR050312">
    <property type="entry name" value="IolE/XylAMocC-like"/>
</dbReference>
<gene>
    <name evidence="2" type="ORF">OIDMADRAFT_46625</name>
</gene>
<dbReference type="EMBL" id="KN832915">
    <property type="protein sequence ID" value="KIM92594.1"/>
    <property type="molecule type" value="Genomic_DNA"/>
</dbReference>
<name>A0A0C3GM33_OIDMZ</name>
<dbReference type="SUPFAM" id="SSF51658">
    <property type="entry name" value="Xylose isomerase-like"/>
    <property type="match status" value="1"/>
</dbReference>
<dbReference type="InParanoid" id="A0A0C3GM33"/>
<dbReference type="Gene3D" id="3.20.20.150">
    <property type="entry name" value="Divalent-metal-dependent TIM barrel enzymes"/>
    <property type="match status" value="1"/>
</dbReference>
<dbReference type="PANTHER" id="PTHR12110:SF57">
    <property type="entry name" value="DIOXYGENASE, PUTATIVE-RELATED"/>
    <property type="match status" value="1"/>
</dbReference>
<keyword evidence="3" id="KW-1185">Reference proteome</keyword>
<feature type="domain" description="Xylose isomerase-like TIM barrel" evidence="1">
    <location>
        <begin position="24"/>
        <end position="314"/>
    </location>
</feature>
<reference evidence="3" key="2">
    <citation type="submission" date="2015-01" db="EMBL/GenBank/DDBJ databases">
        <title>Evolutionary Origins and Diversification of the Mycorrhizal Mutualists.</title>
        <authorList>
            <consortium name="DOE Joint Genome Institute"/>
            <consortium name="Mycorrhizal Genomics Consortium"/>
            <person name="Kohler A."/>
            <person name="Kuo A."/>
            <person name="Nagy L.G."/>
            <person name="Floudas D."/>
            <person name="Copeland A."/>
            <person name="Barry K.W."/>
            <person name="Cichocki N."/>
            <person name="Veneault-Fourrey C."/>
            <person name="LaButti K."/>
            <person name="Lindquist E.A."/>
            <person name="Lipzen A."/>
            <person name="Lundell T."/>
            <person name="Morin E."/>
            <person name="Murat C."/>
            <person name="Riley R."/>
            <person name="Ohm R."/>
            <person name="Sun H."/>
            <person name="Tunlid A."/>
            <person name="Henrissat B."/>
            <person name="Grigoriev I.V."/>
            <person name="Hibbett D.S."/>
            <person name="Martin F."/>
        </authorList>
    </citation>
    <scope>NUCLEOTIDE SEQUENCE [LARGE SCALE GENOMIC DNA]</scope>
    <source>
        <strain evidence="3">Zn</strain>
    </source>
</reference>
<protein>
    <recommendedName>
        <fullName evidence="1">Xylose isomerase-like TIM barrel domain-containing protein</fullName>
    </recommendedName>
</protein>
<dbReference type="OrthoDB" id="5360893at2759"/>
<dbReference type="Proteomes" id="UP000054321">
    <property type="component" value="Unassembled WGS sequence"/>
</dbReference>
<reference evidence="2 3" key="1">
    <citation type="submission" date="2014-04" db="EMBL/GenBank/DDBJ databases">
        <authorList>
            <consortium name="DOE Joint Genome Institute"/>
            <person name="Kuo A."/>
            <person name="Martino E."/>
            <person name="Perotto S."/>
            <person name="Kohler A."/>
            <person name="Nagy L.G."/>
            <person name="Floudas D."/>
            <person name="Copeland A."/>
            <person name="Barry K.W."/>
            <person name="Cichocki N."/>
            <person name="Veneault-Fourrey C."/>
            <person name="LaButti K."/>
            <person name="Lindquist E.A."/>
            <person name="Lipzen A."/>
            <person name="Lundell T."/>
            <person name="Morin E."/>
            <person name="Murat C."/>
            <person name="Sun H."/>
            <person name="Tunlid A."/>
            <person name="Henrissat B."/>
            <person name="Grigoriev I.V."/>
            <person name="Hibbett D.S."/>
            <person name="Martin F."/>
            <person name="Nordberg H.P."/>
            <person name="Cantor M.N."/>
            <person name="Hua S.X."/>
        </authorList>
    </citation>
    <scope>NUCLEOTIDE SEQUENCE [LARGE SCALE GENOMIC DNA]</scope>
    <source>
        <strain evidence="2 3">Zn</strain>
    </source>
</reference>
<evidence type="ECO:0000259" key="1">
    <source>
        <dbReference type="Pfam" id="PF01261"/>
    </source>
</evidence>
<accession>A0A0C3GM33</accession>
<sequence>MSYKLAIASHSLGRAAVHDLANKLDQAVKYGYEGVEIFFEDLELIAKSYLGGFTPENQLRAASCIKELCESRSLTIIALQPFLFYEGLLNDDQHQLKIEKLKLWFKLVKVLNTDIIQIPSNFSLDEPFSGDKGKIVKDLVEVAELGLKETPVVRFGYEGMAWSPYVSSWEEVWEMVELVDRPNFGCVLDTFHIAAKVWADPTSPTGKRNTADEDLKTSLENMKKTIDISKIYYIQIADAEFMDPPIGDSHPWVAAPNHPPKMTWSRNGRLFAFEDGGYLPVLDITKAFLHDLGYEGWVSLELFSRSMAEYGERVPEEHAKRGRVSWEKLVIALSQKE</sequence>
<proteinExistence type="predicted"/>
<evidence type="ECO:0000313" key="2">
    <source>
        <dbReference type="EMBL" id="KIM92594.1"/>
    </source>
</evidence>
<dbReference type="Pfam" id="PF01261">
    <property type="entry name" value="AP_endonuc_2"/>
    <property type="match status" value="1"/>
</dbReference>
<evidence type="ECO:0000313" key="3">
    <source>
        <dbReference type="Proteomes" id="UP000054321"/>
    </source>
</evidence>
<dbReference type="HOGENOM" id="CLU_035063_0_0_1"/>
<dbReference type="PANTHER" id="PTHR12110">
    <property type="entry name" value="HYDROXYPYRUVATE ISOMERASE"/>
    <property type="match status" value="1"/>
</dbReference>
<dbReference type="InterPro" id="IPR013022">
    <property type="entry name" value="Xyl_isomerase-like_TIM-brl"/>
</dbReference>